<dbReference type="EMBL" id="JACGWO010000008">
    <property type="protein sequence ID" value="KAK4421392.1"/>
    <property type="molecule type" value="Genomic_DNA"/>
</dbReference>
<dbReference type="Proteomes" id="UP001293254">
    <property type="component" value="Unassembled WGS sequence"/>
</dbReference>
<evidence type="ECO:0000313" key="2">
    <source>
        <dbReference type="Proteomes" id="UP001293254"/>
    </source>
</evidence>
<reference evidence="1" key="1">
    <citation type="submission" date="2020-06" db="EMBL/GenBank/DDBJ databases">
        <authorList>
            <person name="Li T."/>
            <person name="Hu X."/>
            <person name="Zhang T."/>
            <person name="Song X."/>
            <person name="Zhang H."/>
            <person name="Dai N."/>
            <person name="Sheng W."/>
            <person name="Hou X."/>
            <person name="Wei L."/>
        </authorList>
    </citation>
    <scope>NUCLEOTIDE SEQUENCE</scope>
    <source>
        <strain evidence="1">3651</strain>
        <tissue evidence="1">Leaf</tissue>
    </source>
</reference>
<evidence type="ECO:0000313" key="1">
    <source>
        <dbReference type="EMBL" id="KAK4421392.1"/>
    </source>
</evidence>
<name>A0AAE1Y188_9LAMI</name>
<protein>
    <submittedName>
        <fullName evidence="1">Uncharacterized protein</fullName>
    </submittedName>
</protein>
<reference evidence="1" key="2">
    <citation type="journal article" date="2024" name="Plant">
        <title>Genomic evolution and insights into agronomic trait innovations of Sesamum species.</title>
        <authorList>
            <person name="Miao H."/>
            <person name="Wang L."/>
            <person name="Qu L."/>
            <person name="Liu H."/>
            <person name="Sun Y."/>
            <person name="Le M."/>
            <person name="Wang Q."/>
            <person name="Wei S."/>
            <person name="Zheng Y."/>
            <person name="Lin W."/>
            <person name="Duan Y."/>
            <person name="Cao H."/>
            <person name="Xiong S."/>
            <person name="Wang X."/>
            <person name="Wei L."/>
            <person name="Li C."/>
            <person name="Ma Q."/>
            <person name="Ju M."/>
            <person name="Zhao R."/>
            <person name="Li G."/>
            <person name="Mu C."/>
            <person name="Tian Q."/>
            <person name="Mei H."/>
            <person name="Zhang T."/>
            <person name="Gao T."/>
            <person name="Zhang H."/>
        </authorList>
    </citation>
    <scope>NUCLEOTIDE SEQUENCE</scope>
    <source>
        <strain evidence="1">3651</strain>
    </source>
</reference>
<proteinExistence type="predicted"/>
<organism evidence="1 2">
    <name type="scientific">Sesamum alatum</name>
    <dbReference type="NCBI Taxonomy" id="300844"/>
    <lineage>
        <taxon>Eukaryota</taxon>
        <taxon>Viridiplantae</taxon>
        <taxon>Streptophyta</taxon>
        <taxon>Embryophyta</taxon>
        <taxon>Tracheophyta</taxon>
        <taxon>Spermatophyta</taxon>
        <taxon>Magnoliopsida</taxon>
        <taxon>eudicotyledons</taxon>
        <taxon>Gunneridae</taxon>
        <taxon>Pentapetalae</taxon>
        <taxon>asterids</taxon>
        <taxon>lamiids</taxon>
        <taxon>Lamiales</taxon>
        <taxon>Pedaliaceae</taxon>
        <taxon>Sesamum</taxon>
    </lineage>
</organism>
<dbReference type="AlphaFoldDB" id="A0AAE1Y188"/>
<accession>A0AAE1Y188</accession>
<gene>
    <name evidence="1" type="ORF">Salat_2089700</name>
</gene>
<comment type="caution">
    <text evidence="1">The sequence shown here is derived from an EMBL/GenBank/DDBJ whole genome shotgun (WGS) entry which is preliminary data.</text>
</comment>
<sequence length="157" mass="17447">MFVGATGSFLFWGRGGGNYTSDRDFSPFMVSIILSAALAPLSADPCSSDFEGPPFPQASSPLASSSPPFRPRHPWPLYLLFAVLVILAASFRTSLPWPRYLLFESFVVLASLSSPRPSSLVILFLSPRSSSLVILYFRLRYCDLVIFSSFLLFFPYQ</sequence>
<keyword evidence="2" id="KW-1185">Reference proteome</keyword>